<keyword evidence="1" id="KW-0472">Membrane</keyword>
<sequence>MNAESTSRRSAVSASIPHLAPGLTPYQPHAPPNWADPDHPSYHLFSAAILGASFAGRWYAPKIGVTRMPFTASILLVPIFYLLAINHKEKRFAYSAEGRRSLDQNLEFYPITRRAFNKAKAIREQELQ</sequence>
<keyword evidence="1" id="KW-0812">Transmembrane</keyword>
<evidence type="ECO:0000313" key="2">
    <source>
        <dbReference type="EMBL" id="CAE0323837.1"/>
    </source>
</evidence>
<dbReference type="AlphaFoldDB" id="A0A7S3MW05"/>
<evidence type="ECO:0000256" key="1">
    <source>
        <dbReference type="SAM" id="Phobius"/>
    </source>
</evidence>
<keyword evidence="1" id="KW-1133">Transmembrane helix</keyword>
<accession>A0A7S3MW05</accession>
<dbReference type="EMBL" id="HBIH01010674">
    <property type="protein sequence ID" value="CAE0323837.1"/>
    <property type="molecule type" value="Transcribed_RNA"/>
</dbReference>
<protein>
    <submittedName>
        <fullName evidence="2">Uncharacterized protein</fullName>
    </submittedName>
</protein>
<proteinExistence type="predicted"/>
<organism evidence="2">
    <name type="scientific">Strombidium inclinatum</name>
    <dbReference type="NCBI Taxonomy" id="197538"/>
    <lineage>
        <taxon>Eukaryota</taxon>
        <taxon>Sar</taxon>
        <taxon>Alveolata</taxon>
        <taxon>Ciliophora</taxon>
        <taxon>Intramacronucleata</taxon>
        <taxon>Spirotrichea</taxon>
        <taxon>Oligotrichia</taxon>
        <taxon>Strombidiidae</taxon>
        <taxon>Strombidium</taxon>
    </lineage>
</organism>
<feature type="transmembrane region" description="Helical" evidence="1">
    <location>
        <begin position="66"/>
        <end position="85"/>
    </location>
</feature>
<reference evidence="2" key="1">
    <citation type="submission" date="2021-01" db="EMBL/GenBank/DDBJ databases">
        <authorList>
            <person name="Corre E."/>
            <person name="Pelletier E."/>
            <person name="Niang G."/>
            <person name="Scheremetjew M."/>
            <person name="Finn R."/>
            <person name="Kale V."/>
            <person name="Holt S."/>
            <person name="Cochrane G."/>
            <person name="Meng A."/>
            <person name="Brown T."/>
            <person name="Cohen L."/>
        </authorList>
    </citation>
    <scope>NUCLEOTIDE SEQUENCE</scope>
    <source>
        <strain evidence="2">S3</strain>
    </source>
</reference>
<gene>
    <name evidence="2" type="ORF">SINC0208_LOCUS4423</name>
</gene>
<name>A0A7S3MW05_9SPIT</name>